<organism evidence="2 3">
    <name type="scientific">Streptomyces aurantiacus JA 4570</name>
    <dbReference type="NCBI Taxonomy" id="1286094"/>
    <lineage>
        <taxon>Bacteria</taxon>
        <taxon>Bacillati</taxon>
        <taxon>Actinomycetota</taxon>
        <taxon>Actinomycetes</taxon>
        <taxon>Kitasatosporales</taxon>
        <taxon>Streptomycetaceae</taxon>
        <taxon>Streptomyces</taxon>
        <taxon>Streptomyces aurantiacus group</taxon>
    </lineage>
</organism>
<evidence type="ECO:0000313" key="3">
    <source>
        <dbReference type="Proteomes" id="UP000014629"/>
    </source>
</evidence>
<gene>
    <name evidence="2" type="ORF">STRAU_7251</name>
</gene>
<dbReference type="EMBL" id="AOPZ01000503">
    <property type="protein sequence ID" value="EPH39675.1"/>
    <property type="molecule type" value="Genomic_DNA"/>
</dbReference>
<proteinExistence type="predicted"/>
<evidence type="ECO:0000313" key="2">
    <source>
        <dbReference type="EMBL" id="EPH39675.1"/>
    </source>
</evidence>
<keyword evidence="3" id="KW-1185">Reference proteome</keyword>
<protein>
    <submittedName>
        <fullName evidence="2">Uncharacterized protein</fullName>
    </submittedName>
</protein>
<dbReference type="Proteomes" id="UP000014629">
    <property type="component" value="Unassembled WGS sequence"/>
</dbReference>
<comment type="caution">
    <text evidence="2">The sequence shown here is derived from an EMBL/GenBank/DDBJ whole genome shotgun (WGS) entry which is preliminary data.</text>
</comment>
<evidence type="ECO:0000256" key="1">
    <source>
        <dbReference type="SAM" id="MobiDB-lite"/>
    </source>
</evidence>
<name>S3ZMS4_9ACTN</name>
<reference evidence="2 3" key="1">
    <citation type="submission" date="2013-02" db="EMBL/GenBank/DDBJ databases">
        <title>Draft Genome Sequence of Streptomyces aurantiacus, Which Produces Setomimycin.</title>
        <authorList>
            <person name="Gruening B.A."/>
            <person name="Praeg A."/>
            <person name="Erxleben A."/>
            <person name="Guenther S."/>
            <person name="Mueller M."/>
        </authorList>
    </citation>
    <scope>NUCLEOTIDE SEQUENCE [LARGE SCALE GENOMIC DNA]</scope>
    <source>
        <strain evidence="2 3">JA 4570</strain>
    </source>
</reference>
<accession>S3ZMS4</accession>
<sequence>MRRRRRPLPPLLRARASSMVRASHARLTRL</sequence>
<feature type="region of interest" description="Disordered" evidence="1">
    <location>
        <begin position="1"/>
        <end position="30"/>
    </location>
</feature>
<dbReference type="AlphaFoldDB" id="S3ZMS4"/>